<dbReference type="InterPro" id="IPR050469">
    <property type="entry name" value="Diguanylate_Cyclase"/>
</dbReference>
<dbReference type="EC" id="2.7.7.65" evidence="1"/>
<dbReference type="PANTHER" id="PTHR45138:SF9">
    <property type="entry name" value="DIGUANYLATE CYCLASE DGCM-RELATED"/>
    <property type="match status" value="1"/>
</dbReference>
<keyword evidence="3" id="KW-1133">Transmembrane helix</keyword>
<evidence type="ECO:0000256" key="3">
    <source>
        <dbReference type="SAM" id="Phobius"/>
    </source>
</evidence>
<evidence type="ECO:0000256" key="2">
    <source>
        <dbReference type="ARBA" id="ARBA00034247"/>
    </source>
</evidence>
<dbReference type="SUPFAM" id="SSF55073">
    <property type="entry name" value="Nucleotide cyclase"/>
    <property type="match status" value="1"/>
</dbReference>
<keyword evidence="3" id="KW-0812">Transmembrane</keyword>
<protein>
    <recommendedName>
        <fullName evidence="1">diguanylate cyclase</fullName>
        <ecNumber evidence="1">2.7.7.65</ecNumber>
    </recommendedName>
</protein>
<dbReference type="InterPro" id="IPR000160">
    <property type="entry name" value="GGDEF_dom"/>
</dbReference>
<dbReference type="NCBIfam" id="TIGR00254">
    <property type="entry name" value="GGDEF"/>
    <property type="match status" value="1"/>
</dbReference>
<evidence type="ECO:0000313" key="6">
    <source>
        <dbReference type="Proteomes" id="UP000823790"/>
    </source>
</evidence>
<feature type="transmembrane region" description="Helical" evidence="3">
    <location>
        <begin position="60"/>
        <end position="79"/>
    </location>
</feature>
<evidence type="ECO:0000313" key="5">
    <source>
        <dbReference type="EMBL" id="MBP1474536.1"/>
    </source>
</evidence>
<comment type="caution">
    <text evidence="5">The sequence shown here is derived from an EMBL/GenBank/DDBJ whole genome shotgun (WGS) entry which is preliminary data.</text>
</comment>
<comment type="catalytic activity">
    <reaction evidence="2">
        <text>2 GTP = 3',3'-c-di-GMP + 2 diphosphate</text>
        <dbReference type="Rhea" id="RHEA:24898"/>
        <dbReference type="ChEBI" id="CHEBI:33019"/>
        <dbReference type="ChEBI" id="CHEBI:37565"/>
        <dbReference type="ChEBI" id="CHEBI:58805"/>
        <dbReference type="EC" id="2.7.7.65"/>
    </reaction>
</comment>
<dbReference type="Pfam" id="PF00990">
    <property type="entry name" value="GGDEF"/>
    <property type="match status" value="1"/>
</dbReference>
<keyword evidence="6" id="KW-1185">Reference proteome</keyword>
<feature type="transmembrane region" description="Helical" evidence="3">
    <location>
        <begin position="148"/>
        <end position="166"/>
    </location>
</feature>
<feature type="domain" description="GGDEF" evidence="4">
    <location>
        <begin position="214"/>
        <end position="343"/>
    </location>
</feature>
<dbReference type="PROSITE" id="PS50887">
    <property type="entry name" value="GGDEF"/>
    <property type="match status" value="1"/>
</dbReference>
<dbReference type="Gene3D" id="3.30.70.270">
    <property type="match status" value="1"/>
</dbReference>
<feature type="transmembrane region" description="Helical" evidence="3">
    <location>
        <begin position="116"/>
        <end position="136"/>
    </location>
</feature>
<dbReference type="PANTHER" id="PTHR45138">
    <property type="entry name" value="REGULATORY COMPONENTS OF SENSORY TRANSDUCTION SYSTEM"/>
    <property type="match status" value="1"/>
</dbReference>
<dbReference type="Proteomes" id="UP000823790">
    <property type="component" value="Unassembled WGS sequence"/>
</dbReference>
<evidence type="ECO:0000259" key="4">
    <source>
        <dbReference type="PROSITE" id="PS50887"/>
    </source>
</evidence>
<organism evidence="5 6">
    <name type="scientific">Frateuria flava</name>
    <dbReference type="NCBI Taxonomy" id="2821489"/>
    <lineage>
        <taxon>Bacteria</taxon>
        <taxon>Pseudomonadati</taxon>
        <taxon>Pseudomonadota</taxon>
        <taxon>Gammaproteobacteria</taxon>
        <taxon>Lysobacterales</taxon>
        <taxon>Rhodanobacteraceae</taxon>
        <taxon>Frateuria</taxon>
    </lineage>
</organism>
<dbReference type="InterPro" id="IPR043128">
    <property type="entry name" value="Rev_trsase/Diguanyl_cyclase"/>
</dbReference>
<proteinExistence type="predicted"/>
<gene>
    <name evidence="5" type="ORF">J7I44_09490</name>
</gene>
<keyword evidence="3" id="KW-0472">Membrane</keyword>
<feature type="transmembrane region" description="Helical" evidence="3">
    <location>
        <begin position="31"/>
        <end position="48"/>
    </location>
</feature>
<dbReference type="InterPro" id="IPR029787">
    <property type="entry name" value="Nucleotide_cyclase"/>
</dbReference>
<accession>A0ABS4DNB7</accession>
<dbReference type="SMART" id="SM00267">
    <property type="entry name" value="GGDEF"/>
    <property type="match status" value="1"/>
</dbReference>
<feature type="transmembrane region" description="Helical" evidence="3">
    <location>
        <begin position="91"/>
        <end position="109"/>
    </location>
</feature>
<dbReference type="CDD" id="cd01949">
    <property type="entry name" value="GGDEF"/>
    <property type="match status" value="1"/>
</dbReference>
<sequence>MLFMLSLALLGGICATAIHWMAPVHRTMDLIVPPTISALYAGLVIALTRRPQWTVGIARIALVAGGLALAAPAWLYTLQATLTPGTLLVDTLPPVSSLFVVFLVMLMIFVPGRLAFVLAALGWTTIALPVLVYLLFHREEMWSARGTDLLMAYGPVSIMAVVLLPVQRGLAGKIRRLSTERRRMEMLLHRDPLTGAQSRLLGERRLREALGRDAPAGVIMLDLDRFKAINDTYGHPVGDRVLQAVASGCKELLRGDECISRWGGEEFMALVPEIDASGLSQVAERLRSAIAGLAVAPVQAVTASFGVTMIEPDDTLDTVLQRADRALYRAKEQGGNRVEAAHGQ</sequence>
<evidence type="ECO:0000256" key="1">
    <source>
        <dbReference type="ARBA" id="ARBA00012528"/>
    </source>
</evidence>
<dbReference type="EMBL" id="JAGJRS010000018">
    <property type="protein sequence ID" value="MBP1474536.1"/>
    <property type="molecule type" value="Genomic_DNA"/>
</dbReference>
<reference evidence="5 6" key="1">
    <citation type="submission" date="2021-04" db="EMBL/GenBank/DDBJ databases">
        <authorList>
            <person name="Huq M.A."/>
        </authorList>
    </citation>
    <scope>NUCLEOTIDE SEQUENCE [LARGE SCALE GENOMIC DNA]</scope>
    <source>
        <strain evidence="5 6">MAH-13</strain>
    </source>
</reference>
<name>A0ABS4DNB7_9GAMM</name>